<dbReference type="Gene3D" id="1.10.260.40">
    <property type="entry name" value="lambda repressor-like DNA-binding domains"/>
    <property type="match status" value="1"/>
</dbReference>
<proteinExistence type="predicted"/>
<dbReference type="STRING" id="1428652.BIV24_17335"/>
<protein>
    <submittedName>
        <fullName evidence="2">Transcriptional regulator</fullName>
    </submittedName>
</protein>
<dbReference type="EMBL" id="MLYP01000043">
    <property type="protein sequence ID" value="OIJ90940.1"/>
    <property type="molecule type" value="Genomic_DNA"/>
</dbReference>
<dbReference type="AlphaFoldDB" id="A0A1S2PBA1"/>
<gene>
    <name evidence="2" type="ORF">BIV24_17335</name>
</gene>
<reference evidence="2 3" key="1">
    <citation type="submission" date="2016-10" db="EMBL/GenBank/DDBJ databases">
        <title>Genome sequence of Streptomyces sp. MUSC 93.</title>
        <authorList>
            <person name="Lee L.-H."/>
            <person name="Ser H.-L."/>
            <person name="Law J.W.-F."/>
        </authorList>
    </citation>
    <scope>NUCLEOTIDE SEQUENCE [LARGE SCALE GENOMIC DNA]</scope>
    <source>
        <strain evidence="2 3">MUSC 93</strain>
    </source>
</reference>
<dbReference type="SMART" id="SM00530">
    <property type="entry name" value="HTH_XRE"/>
    <property type="match status" value="1"/>
</dbReference>
<dbReference type="InterPro" id="IPR001387">
    <property type="entry name" value="Cro/C1-type_HTH"/>
</dbReference>
<comment type="caution">
    <text evidence="2">The sequence shown here is derived from an EMBL/GenBank/DDBJ whole genome shotgun (WGS) entry which is preliminary data.</text>
</comment>
<dbReference type="OrthoDB" id="2897536at2"/>
<evidence type="ECO:0000259" key="1">
    <source>
        <dbReference type="PROSITE" id="PS50943"/>
    </source>
</evidence>
<dbReference type="GO" id="GO:0003677">
    <property type="term" value="F:DNA binding"/>
    <property type="evidence" value="ECO:0007669"/>
    <property type="project" value="InterPro"/>
</dbReference>
<name>A0A1S2PBA1_9ACTN</name>
<dbReference type="SUPFAM" id="SSF47413">
    <property type="entry name" value="lambda repressor-like DNA-binding domains"/>
    <property type="match status" value="1"/>
</dbReference>
<evidence type="ECO:0000313" key="3">
    <source>
        <dbReference type="Proteomes" id="UP000179935"/>
    </source>
</evidence>
<dbReference type="InterPro" id="IPR010982">
    <property type="entry name" value="Lambda_DNA-bd_dom_sf"/>
</dbReference>
<dbReference type="CDD" id="cd00093">
    <property type="entry name" value="HTH_XRE"/>
    <property type="match status" value="1"/>
</dbReference>
<sequence length="277" mass="30970">MANGSRQAAWEFFGAELKRRREDAGFTQVELGVRVFVSGGYVGQFEQAIRKPQLDVAQRIDEVLQTDGFFERTWRKLIDDKRYADYFAAVVELERTATRICEFAPTLVPGVLQTGGYARAVTLANNPFATDEYVEETVTARLERSRILADATRPEYWVVLHENVLRIPVGRPEAMAMQLEHVAEAGRQRKVLVQVLAYRQGAHTAMSGMLQLMDFEDAPPTAYTETSFSGTLVDDPAVVKRAQRAYDLLRAVALSPEASLALIDSAAEDFRRCASTT</sequence>
<dbReference type="Proteomes" id="UP000179935">
    <property type="component" value="Unassembled WGS sequence"/>
</dbReference>
<dbReference type="Pfam" id="PF13560">
    <property type="entry name" value="HTH_31"/>
    <property type="match status" value="1"/>
</dbReference>
<accession>A0A1S2PBA1</accession>
<evidence type="ECO:0000313" key="2">
    <source>
        <dbReference type="EMBL" id="OIJ90940.1"/>
    </source>
</evidence>
<organism evidence="2 3">
    <name type="scientific">Streptomyces colonosanans</name>
    <dbReference type="NCBI Taxonomy" id="1428652"/>
    <lineage>
        <taxon>Bacteria</taxon>
        <taxon>Bacillati</taxon>
        <taxon>Actinomycetota</taxon>
        <taxon>Actinomycetes</taxon>
        <taxon>Kitasatosporales</taxon>
        <taxon>Streptomycetaceae</taxon>
        <taxon>Streptomyces</taxon>
    </lineage>
</organism>
<keyword evidence="3" id="KW-1185">Reference proteome</keyword>
<dbReference type="Pfam" id="PF19054">
    <property type="entry name" value="DUF5753"/>
    <property type="match status" value="1"/>
</dbReference>
<dbReference type="RefSeq" id="WP_071367232.1">
    <property type="nucleotide sequence ID" value="NZ_MLYP01000043.1"/>
</dbReference>
<feature type="domain" description="HTH cro/C1-type" evidence="1">
    <location>
        <begin position="17"/>
        <end position="69"/>
    </location>
</feature>
<dbReference type="PROSITE" id="PS50943">
    <property type="entry name" value="HTH_CROC1"/>
    <property type="match status" value="1"/>
</dbReference>
<dbReference type="InterPro" id="IPR043917">
    <property type="entry name" value="DUF5753"/>
</dbReference>